<dbReference type="Pfam" id="PF13556">
    <property type="entry name" value="HTH_30"/>
    <property type="match status" value="1"/>
</dbReference>
<reference evidence="6" key="1">
    <citation type="journal article" date="2019" name="Int. J. Syst. Evol. Microbiol.">
        <title>The Global Catalogue of Microorganisms (GCM) 10K type strain sequencing project: providing services to taxonomists for standard genome sequencing and annotation.</title>
        <authorList>
            <consortium name="The Broad Institute Genomics Platform"/>
            <consortium name="The Broad Institute Genome Sequencing Center for Infectious Disease"/>
            <person name="Wu L."/>
            <person name="Ma J."/>
        </authorList>
    </citation>
    <scope>NUCLEOTIDE SEQUENCE [LARGE SCALE GENOMIC DNA]</scope>
    <source>
        <strain evidence="6">JCM 18081</strain>
    </source>
</reference>
<dbReference type="InterPro" id="IPR041522">
    <property type="entry name" value="CdaR_GGDEF"/>
</dbReference>
<comment type="caution">
    <text evidence="5">The sequence shown here is derived from an EMBL/GenBank/DDBJ whole genome shotgun (WGS) entry which is preliminary data.</text>
</comment>
<dbReference type="Pfam" id="PF17853">
    <property type="entry name" value="GGDEF_2"/>
    <property type="match status" value="1"/>
</dbReference>
<dbReference type="RefSeq" id="WP_345618923.1">
    <property type="nucleotide sequence ID" value="NZ_BAABIG010000020.1"/>
</dbReference>
<dbReference type="InterPro" id="IPR025736">
    <property type="entry name" value="PucR_C-HTH_dom"/>
</dbReference>
<comment type="similarity">
    <text evidence="1">Belongs to the CdaR family.</text>
</comment>
<name>A0ABP9BFG2_9ACTN</name>
<dbReference type="Pfam" id="PF14361">
    <property type="entry name" value="RsbRD_N"/>
    <property type="match status" value="1"/>
</dbReference>
<dbReference type="Proteomes" id="UP001501265">
    <property type="component" value="Unassembled WGS sequence"/>
</dbReference>
<dbReference type="PANTHER" id="PTHR33744">
    <property type="entry name" value="CARBOHYDRATE DIACID REGULATOR"/>
    <property type="match status" value="1"/>
</dbReference>
<evidence type="ECO:0000313" key="5">
    <source>
        <dbReference type="EMBL" id="GAA4794196.1"/>
    </source>
</evidence>
<feature type="domain" description="CdaR GGDEF-like" evidence="4">
    <location>
        <begin position="176"/>
        <end position="281"/>
    </location>
</feature>
<keyword evidence="6" id="KW-1185">Reference proteome</keyword>
<feature type="domain" description="RsbT co-antagonist protein RsbRD N-terminal" evidence="3">
    <location>
        <begin position="27"/>
        <end position="158"/>
    </location>
</feature>
<dbReference type="InterPro" id="IPR025751">
    <property type="entry name" value="RsbRD_N_dom"/>
</dbReference>
<dbReference type="InterPro" id="IPR051448">
    <property type="entry name" value="CdaR-like_regulators"/>
</dbReference>
<dbReference type="PANTHER" id="PTHR33744:SF1">
    <property type="entry name" value="DNA-BINDING TRANSCRIPTIONAL ACTIVATOR ADER"/>
    <property type="match status" value="1"/>
</dbReference>
<feature type="domain" description="PucR C-terminal helix-turn-helix" evidence="2">
    <location>
        <begin position="326"/>
        <end position="371"/>
    </location>
</feature>
<evidence type="ECO:0000259" key="4">
    <source>
        <dbReference type="Pfam" id="PF17853"/>
    </source>
</evidence>
<evidence type="ECO:0000313" key="6">
    <source>
        <dbReference type="Proteomes" id="UP001501265"/>
    </source>
</evidence>
<gene>
    <name evidence="5" type="ORF">GCM10023220_20500</name>
</gene>
<proteinExistence type="inferred from homology"/>
<accession>A0ABP9BFG2</accession>
<sequence length="400" mass="43093">MIDQTGGTDWKPIVAMCEAVTRDLSRLVPGMVDVIRAEVPEYDVVPRRAHEEGVAEQYRGLLAGLAQRRGPTVEEQEVARELGRRRAEQGLPAQAMISAYHIGYKEMWNVLLSRAGGSDGQSAADLVWLVGMVWDWVQKSSGIAAAAHQDAVRAEDAAESRTTHRFLSALYASGGDRSELAPLARAAGFEPAEEFTALCAPARGWNDKDMIVLRRRFASARGNVRCVNLGTTLTVLSQRVAPAVLVDVMRETGATCPVGVGLTRQGLDGAAASLTDADEALGLAAGADEVVWFRDQWILASVSGHATRLEPLLRVGRDVVRRHPELAETVAVFARSGFSMSATGRQLHLHANSVKYRLGKWRQLTGWDVYTWEGVGASMVALSLPHPARAGTGTPAPGEG</sequence>
<organism evidence="5 6">
    <name type="scientific">Streptomyces ziwulingensis</name>
    <dbReference type="NCBI Taxonomy" id="1045501"/>
    <lineage>
        <taxon>Bacteria</taxon>
        <taxon>Bacillati</taxon>
        <taxon>Actinomycetota</taxon>
        <taxon>Actinomycetes</taxon>
        <taxon>Kitasatosporales</taxon>
        <taxon>Streptomycetaceae</taxon>
        <taxon>Streptomyces</taxon>
    </lineage>
</organism>
<evidence type="ECO:0000259" key="3">
    <source>
        <dbReference type="Pfam" id="PF14361"/>
    </source>
</evidence>
<dbReference type="EMBL" id="BAABIG010000020">
    <property type="protein sequence ID" value="GAA4794196.1"/>
    <property type="molecule type" value="Genomic_DNA"/>
</dbReference>
<dbReference type="Gene3D" id="1.10.10.2840">
    <property type="entry name" value="PucR C-terminal helix-turn-helix domain"/>
    <property type="match status" value="1"/>
</dbReference>
<dbReference type="InterPro" id="IPR042070">
    <property type="entry name" value="PucR_C-HTH_sf"/>
</dbReference>
<evidence type="ECO:0000256" key="1">
    <source>
        <dbReference type="ARBA" id="ARBA00006754"/>
    </source>
</evidence>
<protein>
    <submittedName>
        <fullName evidence="5">Helix-turn-helix domain-containing protein</fullName>
    </submittedName>
</protein>
<evidence type="ECO:0000259" key="2">
    <source>
        <dbReference type="Pfam" id="PF13556"/>
    </source>
</evidence>